<evidence type="ECO:0000256" key="6">
    <source>
        <dbReference type="ARBA" id="ARBA00022801"/>
    </source>
</evidence>
<accession>I7KJE6</accession>
<dbReference type="SUPFAM" id="SSF101821">
    <property type="entry name" value="Aminopeptidase/glucanase lid domain"/>
    <property type="match status" value="1"/>
</dbReference>
<comment type="cofactor">
    <cofactor evidence="1 10">
        <name>Zn(2+)</name>
        <dbReference type="ChEBI" id="CHEBI:29105"/>
    </cofactor>
</comment>
<evidence type="ECO:0000313" key="11">
    <source>
        <dbReference type="EMBL" id="CCI83570.1"/>
    </source>
</evidence>
<dbReference type="GO" id="GO:0008237">
    <property type="term" value="F:metallopeptidase activity"/>
    <property type="evidence" value="ECO:0007669"/>
    <property type="project" value="UniProtKB-KW"/>
</dbReference>
<dbReference type="GO" id="GO:0004177">
    <property type="term" value="F:aminopeptidase activity"/>
    <property type="evidence" value="ECO:0007669"/>
    <property type="project" value="UniProtKB-KW"/>
</dbReference>
<evidence type="ECO:0000256" key="5">
    <source>
        <dbReference type="ARBA" id="ARBA00022723"/>
    </source>
</evidence>
<organism evidence="11 12">
    <name type="scientific">Corynebacterium otitidis ATCC 51513</name>
    <dbReference type="NCBI Taxonomy" id="883169"/>
    <lineage>
        <taxon>Bacteria</taxon>
        <taxon>Bacillati</taxon>
        <taxon>Actinomycetota</taxon>
        <taxon>Actinomycetes</taxon>
        <taxon>Mycobacteriales</taxon>
        <taxon>Corynebacteriaceae</taxon>
        <taxon>Corynebacterium</taxon>
    </lineage>
</organism>
<dbReference type="NCBIfam" id="NF002759">
    <property type="entry name" value="PRK02813.1"/>
    <property type="match status" value="1"/>
</dbReference>
<dbReference type="GO" id="GO:0008270">
    <property type="term" value="F:zinc ion binding"/>
    <property type="evidence" value="ECO:0007669"/>
    <property type="project" value="InterPro"/>
</dbReference>
<evidence type="ECO:0000256" key="3">
    <source>
        <dbReference type="ARBA" id="ARBA00022438"/>
    </source>
</evidence>
<evidence type="ECO:0000256" key="2">
    <source>
        <dbReference type="ARBA" id="ARBA00008290"/>
    </source>
</evidence>
<comment type="similarity">
    <text evidence="2 9">Belongs to the peptidase M18 family.</text>
</comment>
<keyword evidence="6 9" id="KW-0378">Hydrolase</keyword>
<dbReference type="InterPro" id="IPR001948">
    <property type="entry name" value="Peptidase_M18"/>
</dbReference>
<keyword evidence="3 9" id="KW-0031">Aminopeptidase</keyword>
<dbReference type="EMBL" id="CAJZ01000116">
    <property type="protein sequence ID" value="CCI83570.1"/>
    <property type="molecule type" value="Genomic_DNA"/>
</dbReference>
<name>I7KJE6_9CORY</name>
<keyword evidence="5 9" id="KW-0479">Metal-binding</keyword>
<dbReference type="AlphaFoldDB" id="I7KJE6"/>
<evidence type="ECO:0000256" key="8">
    <source>
        <dbReference type="ARBA" id="ARBA00023049"/>
    </source>
</evidence>
<comment type="caution">
    <text evidence="11">The sequence shown here is derived from an EMBL/GenBank/DDBJ whole genome shotgun (WGS) entry which is preliminary data.</text>
</comment>
<dbReference type="Gene3D" id="3.40.630.10">
    <property type="entry name" value="Zn peptidases"/>
    <property type="match status" value="1"/>
</dbReference>
<dbReference type="Pfam" id="PF02127">
    <property type="entry name" value="Peptidase_M18"/>
    <property type="match status" value="1"/>
</dbReference>
<dbReference type="PANTHER" id="PTHR28570">
    <property type="entry name" value="ASPARTYL AMINOPEPTIDASE"/>
    <property type="match status" value="1"/>
</dbReference>
<dbReference type="Gene3D" id="2.30.250.10">
    <property type="entry name" value="Aminopeptidase i, Domain 2"/>
    <property type="match status" value="1"/>
</dbReference>
<proteinExistence type="inferred from homology"/>
<reference evidence="11 12" key="1">
    <citation type="journal article" date="2012" name="J. Bacteriol.">
        <title>Draft Genome Sequence of Turicella otitidis ATCC 51513, Isolated from Middle Ear Fluid from a Child with Otitis Media.</title>
        <authorList>
            <person name="Brinkrolf K."/>
            <person name="Schneider J."/>
            <person name="Knecht M."/>
            <person name="Ruckert C."/>
            <person name="Tauch A."/>
        </authorList>
    </citation>
    <scope>NUCLEOTIDE SEQUENCE [LARGE SCALE GENOMIC DNA]</scope>
    <source>
        <strain evidence="11 12">ATCC 51513</strain>
    </source>
</reference>
<dbReference type="GO" id="GO:0005737">
    <property type="term" value="C:cytoplasm"/>
    <property type="evidence" value="ECO:0007669"/>
    <property type="project" value="UniProtKB-ARBA"/>
</dbReference>
<dbReference type="GO" id="GO:0006508">
    <property type="term" value="P:proteolysis"/>
    <property type="evidence" value="ECO:0007669"/>
    <property type="project" value="UniProtKB-KW"/>
</dbReference>
<dbReference type="InterPro" id="IPR023358">
    <property type="entry name" value="Peptidase_M18_dom2"/>
</dbReference>
<gene>
    <name evidence="11" type="primary">apeB</name>
    <name evidence="11" type="ORF">BN46_0839</name>
</gene>
<evidence type="ECO:0000256" key="1">
    <source>
        <dbReference type="ARBA" id="ARBA00001947"/>
    </source>
</evidence>
<dbReference type="EC" id="3.4.11.-" evidence="10"/>
<dbReference type="SUPFAM" id="SSF53187">
    <property type="entry name" value="Zn-dependent exopeptidases"/>
    <property type="match status" value="1"/>
</dbReference>
<protein>
    <recommendedName>
        <fullName evidence="10">M18 family aminopeptidase</fullName>
        <ecNumber evidence="10">3.4.11.-</ecNumber>
    </recommendedName>
</protein>
<sequence>MKYMDAPQDFFDFISASPSAFHAAEEVARRLEAAGFTRQDPAQAWDAQPGGHVLSRDGAVVAWWVPDALTGESGFRIVGAHTDSPGFALKPHPDRAAFGFAQAAVEVYGGPIVHSWFDRELTLAGRVTLADGSTRLVDTGPVARIANLAIHLERKNEFNPHPQEHTSPILALEGDASVSELLAEAAGCEPDEILGHTVITADTQPPRLFGAAGDLIAAGRLDNLSSVYCGLEALRGAAGAAESGGDVLVLAAFNNEEVGSESTSGAAGPLLTEVVERTAAALGLDREETYRMLARSSMVSADAAHSVHPNFAGKHDPGHLPLINRGPVTKINAKQRYASTDRTVAAWRRACRAAGVNDQVFVGNNAVPCGSTIGPISATRVGIPTVDVGIPLLSMHSARELAGAADVEALTRALRAYLAAAE</sequence>
<dbReference type="PRINTS" id="PR00932">
    <property type="entry name" value="AMINO1PTASE"/>
</dbReference>
<dbReference type="PANTHER" id="PTHR28570:SF3">
    <property type="entry name" value="ASPARTYL AMINOPEPTIDASE"/>
    <property type="match status" value="1"/>
</dbReference>
<evidence type="ECO:0000313" key="12">
    <source>
        <dbReference type="Proteomes" id="UP000011016"/>
    </source>
</evidence>
<dbReference type="Proteomes" id="UP000011016">
    <property type="component" value="Unassembled WGS sequence"/>
</dbReference>
<evidence type="ECO:0000256" key="4">
    <source>
        <dbReference type="ARBA" id="ARBA00022670"/>
    </source>
</evidence>
<keyword evidence="4 9" id="KW-0645">Protease</keyword>
<evidence type="ECO:0000256" key="9">
    <source>
        <dbReference type="RuleBase" id="RU004386"/>
    </source>
</evidence>
<keyword evidence="7 9" id="KW-0862">Zinc</keyword>
<evidence type="ECO:0000256" key="7">
    <source>
        <dbReference type="ARBA" id="ARBA00022833"/>
    </source>
</evidence>
<evidence type="ECO:0000256" key="10">
    <source>
        <dbReference type="RuleBase" id="RU004387"/>
    </source>
</evidence>
<keyword evidence="8 9" id="KW-0482">Metalloprotease</keyword>